<keyword evidence="2" id="KW-1185">Reference proteome</keyword>
<gene>
    <name evidence="1" type="ORF">NDU88_000592</name>
</gene>
<evidence type="ECO:0000313" key="2">
    <source>
        <dbReference type="Proteomes" id="UP001066276"/>
    </source>
</evidence>
<name>A0AAV7L7B7_PLEWA</name>
<dbReference type="EMBL" id="JANPWB010000015">
    <property type="protein sequence ID" value="KAJ1087420.1"/>
    <property type="molecule type" value="Genomic_DNA"/>
</dbReference>
<evidence type="ECO:0000313" key="1">
    <source>
        <dbReference type="EMBL" id="KAJ1087420.1"/>
    </source>
</evidence>
<comment type="caution">
    <text evidence="1">The sequence shown here is derived from an EMBL/GenBank/DDBJ whole genome shotgun (WGS) entry which is preliminary data.</text>
</comment>
<dbReference type="Proteomes" id="UP001066276">
    <property type="component" value="Chromosome 11"/>
</dbReference>
<organism evidence="1 2">
    <name type="scientific">Pleurodeles waltl</name>
    <name type="common">Iberian ribbed newt</name>
    <dbReference type="NCBI Taxonomy" id="8319"/>
    <lineage>
        <taxon>Eukaryota</taxon>
        <taxon>Metazoa</taxon>
        <taxon>Chordata</taxon>
        <taxon>Craniata</taxon>
        <taxon>Vertebrata</taxon>
        <taxon>Euteleostomi</taxon>
        <taxon>Amphibia</taxon>
        <taxon>Batrachia</taxon>
        <taxon>Caudata</taxon>
        <taxon>Salamandroidea</taxon>
        <taxon>Salamandridae</taxon>
        <taxon>Pleurodelinae</taxon>
        <taxon>Pleurodeles</taxon>
    </lineage>
</organism>
<proteinExistence type="predicted"/>
<dbReference type="AlphaFoldDB" id="A0AAV7L7B7"/>
<sequence>MAPQNFLGLVALGDWCQRLANGPQSFRGLVALGDWRQRLANGPAELPWTSGSRRLVPALGEWPRKASVD</sequence>
<reference evidence="1" key="1">
    <citation type="journal article" date="2022" name="bioRxiv">
        <title>Sequencing and chromosome-scale assembly of the giantPleurodeles waltlgenome.</title>
        <authorList>
            <person name="Brown T."/>
            <person name="Elewa A."/>
            <person name="Iarovenko S."/>
            <person name="Subramanian E."/>
            <person name="Araus A.J."/>
            <person name="Petzold A."/>
            <person name="Susuki M."/>
            <person name="Suzuki K.-i.T."/>
            <person name="Hayashi T."/>
            <person name="Toyoda A."/>
            <person name="Oliveira C."/>
            <person name="Osipova E."/>
            <person name="Leigh N.D."/>
            <person name="Simon A."/>
            <person name="Yun M.H."/>
        </authorList>
    </citation>
    <scope>NUCLEOTIDE SEQUENCE</scope>
    <source>
        <strain evidence="1">20211129_DDA</strain>
        <tissue evidence="1">Liver</tissue>
    </source>
</reference>
<protein>
    <submittedName>
        <fullName evidence="1">Uncharacterized protein</fullName>
    </submittedName>
</protein>
<accession>A0AAV7L7B7</accession>